<dbReference type="InterPro" id="IPR050554">
    <property type="entry name" value="Met_Synthase/Corrinoid"/>
</dbReference>
<evidence type="ECO:0000256" key="2">
    <source>
        <dbReference type="ARBA" id="ARBA00022603"/>
    </source>
</evidence>
<dbReference type="GO" id="GO:0042558">
    <property type="term" value="P:pteridine-containing compound metabolic process"/>
    <property type="evidence" value="ECO:0007669"/>
    <property type="project" value="InterPro"/>
</dbReference>
<dbReference type="InterPro" id="IPR011005">
    <property type="entry name" value="Dihydropteroate_synth-like_sf"/>
</dbReference>
<evidence type="ECO:0000313" key="6">
    <source>
        <dbReference type="Proteomes" id="UP000253490"/>
    </source>
</evidence>
<protein>
    <submittedName>
        <fullName evidence="5">5-methyltetrahydrofolate--homocysteine methyltransferase</fullName>
    </submittedName>
</protein>
<dbReference type="GO" id="GO:0032259">
    <property type="term" value="P:methylation"/>
    <property type="evidence" value="ECO:0007669"/>
    <property type="project" value="UniProtKB-KW"/>
</dbReference>
<evidence type="ECO:0000313" key="5">
    <source>
        <dbReference type="EMBL" id="RBP68945.1"/>
    </source>
</evidence>
<accession>A0A366ID80</accession>
<organism evidence="5 6">
    <name type="scientific">Alkalibaculum bacchi</name>
    <dbReference type="NCBI Taxonomy" id="645887"/>
    <lineage>
        <taxon>Bacteria</taxon>
        <taxon>Bacillati</taxon>
        <taxon>Bacillota</taxon>
        <taxon>Clostridia</taxon>
        <taxon>Eubacteriales</taxon>
        <taxon>Eubacteriaceae</taxon>
        <taxon>Alkalibaculum</taxon>
    </lineage>
</organism>
<evidence type="ECO:0000259" key="4">
    <source>
        <dbReference type="PROSITE" id="PS50972"/>
    </source>
</evidence>
<dbReference type="PROSITE" id="PS50972">
    <property type="entry name" value="PTERIN_BINDING"/>
    <property type="match status" value="1"/>
</dbReference>
<keyword evidence="6" id="KW-1185">Reference proteome</keyword>
<dbReference type="SUPFAM" id="SSF51717">
    <property type="entry name" value="Dihydropteroate synthetase-like"/>
    <property type="match status" value="1"/>
</dbReference>
<dbReference type="Pfam" id="PF00809">
    <property type="entry name" value="Pterin_bind"/>
    <property type="match status" value="1"/>
</dbReference>
<evidence type="ECO:0000256" key="1">
    <source>
        <dbReference type="ARBA" id="ARBA00010398"/>
    </source>
</evidence>
<dbReference type="RefSeq" id="WP_113919517.1">
    <property type="nucleotide sequence ID" value="NZ_QNRX01000002.1"/>
</dbReference>
<dbReference type="GO" id="GO:0005829">
    <property type="term" value="C:cytosol"/>
    <property type="evidence" value="ECO:0007669"/>
    <property type="project" value="TreeGrafter"/>
</dbReference>
<reference evidence="5 6" key="1">
    <citation type="submission" date="2018-06" db="EMBL/GenBank/DDBJ databases">
        <title>Genomic Encyclopedia of Type Strains, Phase IV (KMG-IV): sequencing the most valuable type-strain genomes for metagenomic binning, comparative biology and taxonomic classification.</title>
        <authorList>
            <person name="Goeker M."/>
        </authorList>
    </citation>
    <scope>NUCLEOTIDE SEQUENCE [LARGE SCALE GENOMIC DNA]</scope>
    <source>
        <strain evidence="5 6">DSM 22112</strain>
    </source>
</reference>
<dbReference type="InterPro" id="IPR000489">
    <property type="entry name" value="Pterin-binding_dom"/>
</dbReference>
<dbReference type="NCBIfam" id="NF005719">
    <property type="entry name" value="PRK07535.1"/>
    <property type="match status" value="1"/>
</dbReference>
<comment type="similarity">
    <text evidence="1">Belongs to the vitamin-B12 dependent methionine synthase family.</text>
</comment>
<dbReference type="Proteomes" id="UP000253490">
    <property type="component" value="Unassembled WGS sequence"/>
</dbReference>
<dbReference type="Gene3D" id="3.20.20.20">
    <property type="entry name" value="Dihydropteroate synthase-like"/>
    <property type="match status" value="1"/>
</dbReference>
<feature type="domain" description="Pterin-binding" evidence="4">
    <location>
        <begin position="1"/>
        <end position="266"/>
    </location>
</feature>
<dbReference type="OrthoDB" id="358252at2"/>
<dbReference type="PANTHER" id="PTHR45833">
    <property type="entry name" value="METHIONINE SYNTHASE"/>
    <property type="match status" value="1"/>
</dbReference>
<gene>
    <name evidence="5" type="ORF">DES36_10287</name>
</gene>
<proteinExistence type="inferred from homology"/>
<name>A0A366ID80_9FIRM</name>
<dbReference type="AlphaFoldDB" id="A0A366ID80"/>
<comment type="caution">
    <text evidence="5">The sequence shown here is derived from an EMBL/GenBank/DDBJ whole genome shotgun (WGS) entry which is preliminary data.</text>
</comment>
<evidence type="ECO:0000256" key="3">
    <source>
        <dbReference type="ARBA" id="ARBA00022679"/>
    </source>
</evidence>
<dbReference type="EMBL" id="QNRX01000002">
    <property type="protein sequence ID" value="RBP68945.1"/>
    <property type="molecule type" value="Genomic_DNA"/>
</dbReference>
<keyword evidence="3 5" id="KW-0808">Transferase</keyword>
<keyword evidence="2 5" id="KW-0489">Methyltransferase</keyword>
<dbReference type="GO" id="GO:0008705">
    <property type="term" value="F:methionine synthase activity"/>
    <property type="evidence" value="ECO:0007669"/>
    <property type="project" value="TreeGrafter"/>
</dbReference>
<sequence>MIIIGEKINGAIPAVKKAIEEKDAEFIRNRAIKQAEAGADYIDICASTTPDIEIDTLKWLIEIVQDAVEIPICIDSPNPLFIKEVFPLIKRPGIINSVNLELIEGTDQDKCDILFPLVERTDWQVIALTCDSEHGTPQDVATRVKITKSIVEKAAKYGITPDKIHIDPLVMALSTDNNSLLNFIESIQEIKAIYPTIKITSGLSNISFSMPARKIINQNFMTLAIYSGMDSAIMDPLNKGVMSSIFATEALLARDRHCRKYNKAFRSGKIG</sequence>